<evidence type="ECO:0000256" key="1">
    <source>
        <dbReference type="ARBA" id="ARBA00022741"/>
    </source>
</evidence>
<dbReference type="PANTHER" id="PTHR43790:SF8">
    <property type="entry name" value="SUGAR ABC TRANSPORTER ATP-BINDING PROTEIN"/>
    <property type="match status" value="1"/>
</dbReference>
<accession>A0A1W6JWU5</accession>
<dbReference type="CDD" id="cd03216">
    <property type="entry name" value="ABC_Carb_Monos_I"/>
    <property type="match status" value="1"/>
</dbReference>
<organism evidence="4 5">
    <name type="scientific">Acidianus manzaensis</name>
    <dbReference type="NCBI Taxonomy" id="282676"/>
    <lineage>
        <taxon>Archaea</taxon>
        <taxon>Thermoproteota</taxon>
        <taxon>Thermoprotei</taxon>
        <taxon>Sulfolobales</taxon>
        <taxon>Sulfolobaceae</taxon>
        <taxon>Acidianus</taxon>
    </lineage>
</organism>
<dbReference type="KEGG" id="aman:B6F84_00685"/>
<dbReference type="Proteomes" id="UP000193404">
    <property type="component" value="Chromosome"/>
</dbReference>
<dbReference type="InterPro" id="IPR027417">
    <property type="entry name" value="P-loop_NTPase"/>
</dbReference>
<reference evidence="4 5" key="1">
    <citation type="submission" date="2017-03" db="EMBL/GenBank/DDBJ databases">
        <title>Sulfur activation and transportation mechanism of thermophilic Archaea Acidianus manzaensis YN-25.</title>
        <authorList>
            <person name="Ma Y."/>
            <person name="Yang Y."/>
            <person name="Xia J."/>
        </authorList>
    </citation>
    <scope>NUCLEOTIDE SEQUENCE [LARGE SCALE GENOMIC DNA]</scope>
    <source>
        <strain evidence="4 5">YN-25</strain>
    </source>
</reference>
<dbReference type="GO" id="GO:0016887">
    <property type="term" value="F:ATP hydrolysis activity"/>
    <property type="evidence" value="ECO:0007669"/>
    <property type="project" value="InterPro"/>
</dbReference>
<dbReference type="AlphaFoldDB" id="A0A1W6JWU5"/>
<dbReference type="Gene3D" id="3.40.50.300">
    <property type="entry name" value="P-loop containing nucleotide triphosphate hydrolases"/>
    <property type="match status" value="1"/>
</dbReference>
<dbReference type="GO" id="GO:0005524">
    <property type="term" value="F:ATP binding"/>
    <property type="evidence" value="ECO:0007669"/>
    <property type="project" value="UniProtKB-KW"/>
</dbReference>
<sequence>MSNKIPIVRMVNIHKWFGSLYAVRGIDLEIYPAEVIGLIGDNGTGKSTLMRILAGYYKPDIGEIYVDEQKVEFNSPHDAKKLGIEMMYQDLSLVNTIDIRRNFFLGREITGRFGFLKMNKMKEEAKKALEEIGLRIPNLNLRVDEISGGQRQGLAFARAYYFKKRLLITDEPTNNLSVKETQRVMDTISALKKTGISVIFVSHNLFHVHEVSDRIVAMASGKKIGEFLKSEISVNELATLITQKS</sequence>
<dbReference type="GeneID" id="41589389"/>
<dbReference type="PROSITE" id="PS50893">
    <property type="entry name" value="ABC_TRANSPORTER_2"/>
    <property type="match status" value="1"/>
</dbReference>
<dbReference type="InterPro" id="IPR050107">
    <property type="entry name" value="ABC_carbohydrate_import_ATPase"/>
</dbReference>
<dbReference type="InterPro" id="IPR003439">
    <property type="entry name" value="ABC_transporter-like_ATP-bd"/>
</dbReference>
<keyword evidence="2 4" id="KW-0067">ATP-binding</keyword>
<evidence type="ECO:0000256" key="2">
    <source>
        <dbReference type="ARBA" id="ARBA00022840"/>
    </source>
</evidence>
<dbReference type="OrthoDB" id="18209at2157"/>
<evidence type="ECO:0000259" key="3">
    <source>
        <dbReference type="PROSITE" id="PS50893"/>
    </source>
</evidence>
<evidence type="ECO:0000313" key="4">
    <source>
        <dbReference type="EMBL" id="ARM74684.1"/>
    </source>
</evidence>
<feature type="domain" description="ABC transporter" evidence="3">
    <location>
        <begin position="8"/>
        <end position="245"/>
    </location>
</feature>
<name>A0A1W6JWU5_9CREN</name>
<gene>
    <name evidence="4" type="ORF">B6F84_00685</name>
</gene>
<protein>
    <submittedName>
        <fullName evidence="4">ABC transporter ATP-binding protein</fullName>
    </submittedName>
</protein>
<dbReference type="Pfam" id="PF00005">
    <property type="entry name" value="ABC_tran"/>
    <property type="match status" value="1"/>
</dbReference>
<dbReference type="SUPFAM" id="SSF52540">
    <property type="entry name" value="P-loop containing nucleoside triphosphate hydrolases"/>
    <property type="match status" value="1"/>
</dbReference>
<proteinExistence type="predicted"/>
<dbReference type="STRING" id="282676.B6F84_00685"/>
<dbReference type="InterPro" id="IPR003593">
    <property type="entry name" value="AAA+_ATPase"/>
</dbReference>
<evidence type="ECO:0000313" key="5">
    <source>
        <dbReference type="Proteomes" id="UP000193404"/>
    </source>
</evidence>
<keyword evidence="1" id="KW-0547">Nucleotide-binding</keyword>
<keyword evidence="5" id="KW-1185">Reference proteome</keyword>
<dbReference type="RefSeq" id="WP_148690431.1">
    <property type="nucleotide sequence ID" value="NZ_CP020477.1"/>
</dbReference>
<dbReference type="EMBL" id="CP020477">
    <property type="protein sequence ID" value="ARM74684.1"/>
    <property type="molecule type" value="Genomic_DNA"/>
</dbReference>
<dbReference type="PANTHER" id="PTHR43790">
    <property type="entry name" value="CARBOHYDRATE TRANSPORT ATP-BINDING PROTEIN MG119-RELATED"/>
    <property type="match status" value="1"/>
</dbReference>
<dbReference type="SMART" id="SM00382">
    <property type="entry name" value="AAA"/>
    <property type="match status" value="1"/>
</dbReference>